<dbReference type="PROSITE" id="PS00211">
    <property type="entry name" value="ABC_TRANSPORTER_1"/>
    <property type="match status" value="1"/>
</dbReference>
<dbReference type="PANTHER" id="PTHR42771:SF2">
    <property type="entry name" value="IRON(3+)-HYDROXAMATE IMPORT ATP-BINDING PROTEIN FHUC"/>
    <property type="match status" value="1"/>
</dbReference>
<accession>H1PRE5</accession>
<dbReference type="InterPro" id="IPR027417">
    <property type="entry name" value="P-loop_NTPase"/>
</dbReference>
<evidence type="ECO:0000259" key="10">
    <source>
        <dbReference type="PROSITE" id="PS50893"/>
    </source>
</evidence>
<dbReference type="SUPFAM" id="SSF52540">
    <property type="entry name" value="P-loop containing nucleoside triphosphate hydrolases"/>
    <property type="match status" value="1"/>
</dbReference>
<evidence type="ECO:0000256" key="6">
    <source>
        <dbReference type="ARBA" id="ARBA00022840"/>
    </source>
</evidence>
<keyword evidence="3" id="KW-1003">Cell membrane</keyword>
<dbReference type="InterPro" id="IPR017871">
    <property type="entry name" value="ABC_transporter-like_CS"/>
</dbReference>
<evidence type="ECO:0000256" key="7">
    <source>
        <dbReference type="ARBA" id="ARBA00023004"/>
    </source>
</evidence>
<sequence length="251" mass="28801">MIQIKDLSYVQNGKYILKNININIKQNCITGILGPNGSGKTTLLRHMIKELPSKNNIFIDKENIEKIPRKDFAKKISFVEQTFTGIEEITIEDIVKMGRYPYKRAFFDYSTKDKNIVDEVLSVFQLEELKDKRAGKVSGGELKRAFIAKAFAQQSEIMLLDEPINHLDIKHQLDLMKLLKNMKNKTIIFSIHSIDLALKFCDDIILMKDGEITAYGETQKILTPQKIKEIFEVDASIKNIGNENIVIYNSK</sequence>
<dbReference type="BioCyc" id="FSP457404-HMP:GTSQ-990-MONOMER"/>
<dbReference type="InterPro" id="IPR003439">
    <property type="entry name" value="ABC_transporter-like_ATP-bd"/>
</dbReference>
<dbReference type="Gene3D" id="3.40.50.300">
    <property type="entry name" value="P-loop containing nucleotide triphosphate hydrolases"/>
    <property type="match status" value="1"/>
</dbReference>
<keyword evidence="6" id="KW-0067">ATP-binding</keyword>
<evidence type="ECO:0000256" key="3">
    <source>
        <dbReference type="ARBA" id="ARBA00022475"/>
    </source>
</evidence>
<protein>
    <recommendedName>
        <fullName evidence="10">ABC transporter domain-containing protein</fullName>
    </recommendedName>
</protein>
<dbReference type="CDD" id="cd03214">
    <property type="entry name" value="ABC_Iron-Siderophores_B12_Hemin"/>
    <property type="match status" value="1"/>
</dbReference>
<dbReference type="PROSITE" id="PS50893">
    <property type="entry name" value="ABC_TRANSPORTER_2"/>
    <property type="match status" value="1"/>
</dbReference>
<dbReference type="EMBL" id="AGWJ02000002">
    <property type="protein sequence ID" value="EHO82958.1"/>
    <property type="molecule type" value="Genomic_DNA"/>
</dbReference>
<keyword evidence="12" id="KW-1185">Reference proteome</keyword>
<dbReference type="PANTHER" id="PTHR42771">
    <property type="entry name" value="IRON(3+)-HYDROXAMATE IMPORT ATP-BINDING PROTEIN FHUC"/>
    <property type="match status" value="1"/>
</dbReference>
<keyword evidence="5" id="KW-0547">Nucleotide-binding</keyword>
<feature type="domain" description="ABC transporter" evidence="10">
    <location>
        <begin position="2"/>
        <end position="234"/>
    </location>
</feature>
<dbReference type="GO" id="GO:0016887">
    <property type="term" value="F:ATP hydrolysis activity"/>
    <property type="evidence" value="ECO:0007669"/>
    <property type="project" value="InterPro"/>
</dbReference>
<organism evidence="11 12">
    <name type="scientific">Fusobacterium ulcerans 12-1B</name>
    <dbReference type="NCBI Taxonomy" id="457404"/>
    <lineage>
        <taxon>Bacteria</taxon>
        <taxon>Fusobacteriati</taxon>
        <taxon>Fusobacteriota</taxon>
        <taxon>Fusobacteriia</taxon>
        <taxon>Fusobacteriales</taxon>
        <taxon>Fusobacteriaceae</taxon>
        <taxon>Fusobacterium</taxon>
    </lineage>
</organism>
<evidence type="ECO:0000256" key="9">
    <source>
        <dbReference type="ARBA" id="ARBA00023136"/>
    </source>
</evidence>
<dbReference type="AlphaFoldDB" id="H1PRE5"/>
<keyword evidence="4" id="KW-0410">Iron transport</keyword>
<dbReference type="PATRIC" id="fig|457404.5.peg.285"/>
<evidence type="ECO:0000313" key="11">
    <source>
        <dbReference type="EMBL" id="EHO82958.1"/>
    </source>
</evidence>
<evidence type="ECO:0000256" key="5">
    <source>
        <dbReference type="ARBA" id="ARBA00022741"/>
    </source>
</evidence>
<keyword evidence="7" id="KW-0408">Iron</keyword>
<name>H1PRE5_9FUSO</name>
<comment type="caution">
    <text evidence="11">The sequence shown here is derived from an EMBL/GenBank/DDBJ whole genome shotgun (WGS) entry which is preliminary data.</text>
</comment>
<keyword evidence="2" id="KW-0813">Transport</keyword>
<comment type="subcellular location">
    <subcellularLocation>
        <location evidence="1">Cell membrane</location>
        <topology evidence="1">Peripheral membrane protein</topology>
    </subcellularLocation>
</comment>
<dbReference type="HOGENOM" id="CLU_000604_1_11_0"/>
<evidence type="ECO:0000256" key="8">
    <source>
        <dbReference type="ARBA" id="ARBA00023065"/>
    </source>
</evidence>
<evidence type="ECO:0000313" key="12">
    <source>
        <dbReference type="Proteomes" id="UP000003233"/>
    </source>
</evidence>
<reference evidence="11 12" key="1">
    <citation type="submission" date="2012-07" db="EMBL/GenBank/DDBJ databases">
        <title>The Genome Sequence of Fusobacterium ulcerans 12_1B.</title>
        <authorList>
            <consortium name="The Broad Institute Genome Sequencing Platform"/>
            <person name="Earl A."/>
            <person name="Ward D."/>
            <person name="Feldgarden M."/>
            <person name="Gevers D."/>
            <person name="Strauss J."/>
            <person name="Ambrose C.E."/>
            <person name="Allen-Vercoe E."/>
            <person name="Walker B."/>
            <person name="Young S.K."/>
            <person name="Zeng Q."/>
            <person name="Gargeya S."/>
            <person name="Fitzgerald M."/>
            <person name="Haas B."/>
            <person name="Abouelleil A."/>
            <person name="Alvarado L."/>
            <person name="Arachchi H.M."/>
            <person name="Berlin A.M."/>
            <person name="Chapman S.B."/>
            <person name="Goldberg J."/>
            <person name="Griggs A."/>
            <person name="Gujja S."/>
            <person name="Hansen M."/>
            <person name="Howarth C."/>
            <person name="Imamovic A."/>
            <person name="Larimer J."/>
            <person name="McCowen C."/>
            <person name="Montmayeur A."/>
            <person name="Murphy C."/>
            <person name="Neiman D."/>
            <person name="Pearson M."/>
            <person name="Priest M."/>
            <person name="Roberts A."/>
            <person name="Saif S."/>
            <person name="Shea T."/>
            <person name="Sisk P."/>
            <person name="Sykes S."/>
            <person name="Wortman J."/>
            <person name="Nusbaum C."/>
            <person name="Birren B."/>
        </authorList>
    </citation>
    <scope>NUCLEOTIDE SEQUENCE [LARGE SCALE GENOMIC DNA]</scope>
    <source>
        <strain evidence="11 12">12_1B</strain>
    </source>
</reference>
<dbReference type="GO" id="GO:0005886">
    <property type="term" value="C:plasma membrane"/>
    <property type="evidence" value="ECO:0007669"/>
    <property type="project" value="UniProtKB-SubCell"/>
</dbReference>
<dbReference type="GO" id="GO:0006826">
    <property type="term" value="P:iron ion transport"/>
    <property type="evidence" value="ECO:0007669"/>
    <property type="project" value="UniProtKB-KW"/>
</dbReference>
<keyword evidence="9" id="KW-0472">Membrane</keyword>
<dbReference type="SMART" id="SM00382">
    <property type="entry name" value="AAA"/>
    <property type="match status" value="1"/>
</dbReference>
<dbReference type="InterPro" id="IPR003593">
    <property type="entry name" value="AAA+_ATPase"/>
</dbReference>
<gene>
    <name evidence="11" type="ORF">HMPREF0402_00988</name>
</gene>
<dbReference type="InterPro" id="IPR051535">
    <property type="entry name" value="Siderophore_ABC-ATPase"/>
</dbReference>
<dbReference type="RefSeq" id="WP_008696430.1">
    <property type="nucleotide sequence ID" value="NZ_KE161007.1"/>
</dbReference>
<dbReference type="Pfam" id="PF00005">
    <property type="entry name" value="ABC_tran"/>
    <property type="match status" value="1"/>
</dbReference>
<evidence type="ECO:0000256" key="2">
    <source>
        <dbReference type="ARBA" id="ARBA00022448"/>
    </source>
</evidence>
<keyword evidence="8" id="KW-0406">Ion transport</keyword>
<evidence type="ECO:0000256" key="1">
    <source>
        <dbReference type="ARBA" id="ARBA00004202"/>
    </source>
</evidence>
<dbReference type="FunFam" id="3.40.50.300:FF:000134">
    <property type="entry name" value="Iron-enterobactin ABC transporter ATP-binding protein"/>
    <property type="match status" value="1"/>
</dbReference>
<proteinExistence type="predicted"/>
<dbReference type="GO" id="GO:0005524">
    <property type="term" value="F:ATP binding"/>
    <property type="evidence" value="ECO:0007669"/>
    <property type="project" value="UniProtKB-KW"/>
</dbReference>
<evidence type="ECO:0000256" key="4">
    <source>
        <dbReference type="ARBA" id="ARBA00022496"/>
    </source>
</evidence>
<dbReference type="Proteomes" id="UP000003233">
    <property type="component" value="Unassembled WGS sequence"/>
</dbReference>